<protein>
    <recommendedName>
        <fullName evidence="4">SnoaL-like domain-containing protein</fullName>
    </recommendedName>
</protein>
<dbReference type="InterPro" id="IPR032710">
    <property type="entry name" value="NTF2-like_dom_sf"/>
</dbReference>
<feature type="region of interest" description="Disordered" evidence="1">
    <location>
        <begin position="60"/>
        <end position="82"/>
    </location>
</feature>
<gene>
    <name evidence="2" type="ORF">DFH01_23635</name>
</gene>
<dbReference type="AlphaFoldDB" id="A0A317FAX2"/>
<accession>A0A317FAX2</accession>
<evidence type="ECO:0000313" key="2">
    <source>
        <dbReference type="EMBL" id="PWS34756.1"/>
    </source>
</evidence>
<keyword evidence="3" id="KW-1185">Reference proteome</keyword>
<sequence>MRAILLLFKNIQQNKFVAARPKTEHAVRSIKSAPWPGALPRRMRSRRRVPRRCAMGGCGVLDEPCETPEPDPPSPPDEERAETVRSFVARVWNHCWTADENKQFVARMQAGDRRYVPPAIAAALEELRTAETVRHRHDGAGRRVRSSGPDDYRGCVNRVYEVAQELRLDIKDLAVAGNIVTARIEMSGLDCRADGRTDLKGAFGAPKPTQQRFRVHLTTMYRVAGGKVLEDWLLRRSDAEYEPRHGKSAT</sequence>
<dbReference type="Gene3D" id="3.10.450.50">
    <property type="match status" value="1"/>
</dbReference>
<evidence type="ECO:0008006" key="4">
    <source>
        <dbReference type="Google" id="ProtNLM"/>
    </source>
</evidence>
<proteinExistence type="predicted"/>
<organism evidence="2 3">
    <name type="scientific">Falsiroseomonas bella</name>
    <dbReference type="NCBI Taxonomy" id="2184016"/>
    <lineage>
        <taxon>Bacteria</taxon>
        <taxon>Pseudomonadati</taxon>
        <taxon>Pseudomonadota</taxon>
        <taxon>Alphaproteobacteria</taxon>
        <taxon>Acetobacterales</taxon>
        <taxon>Roseomonadaceae</taxon>
        <taxon>Falsiroseomonas</taxon>
    </lineage>
</organism>
<dbReference type="SUPFAM" id="SSF54427">
    <property type="entry name" value="NTF2-like"/>
    <property type="match status" value="1"/>
</dbReference>
<dbReference type="Pfam" id="PF07366">
    <property type="entry name" value="SnoaL"/>
    <property type="match status" value="1"/>
</dbReference>
<dbReference type="EMBL" id="QGNA01000006">
    <property type="protein sequence ID" value="PWS34756.1"/>
    <property type="molecule type" value="Genomic_DNA"/>
</dbReference>
<dbReference type="GO" id="GO:0030638">
    <property type="term" value="P:polyketide metabolic process"/>
    <property type="evidence" value="ECO:0007669"/>
    <property type="project" value="InterPro"/>
</dbReference>
<dbReference type="Proteomes" id="UP000245765">
    <property type="component" value="Unassembled WGS sequence"/>
</dbReference>
<evidence type="ECO:0000256" key="1">
    <source>
        <dbReference type="SAM" id="MobiDB-lite"/>
    </source>
</evidence>
<evidence type="ECO:0000313" key="3">
    <source>
        <dbReference type="Proteomes" id="UP000245765"/>
    </source>
</evidence>
<dbReference type="InterPro" id="IPR009959">
    <property type="entry name" value="Cyclase_SnoaL-like"/>
</dbReference>
<reference evidence="3" key="1">
    <citation type="submission" date="2018-05" db="EMBL/GenBank/DDBJ databases">
        <authorList>
            <person name="Du Z."/>
            <person name="Wang X."/>
        </authorList>
    </citation>
    <scope>NUCLEOTIDE SEQUENCE [LARGE SCALE GENOMIC DNA]</scope>
    <source>
        <strain evidence="3">CQN31</strain>
    </source>
</reference>
<comment type="caution">
    <text evidence="2">The sequence shown here is derived from an EMBL/GenBank/DDBJ whole genome shotgun (WGS) entry which is preliminary data.</text>
</comment>
<name>A0A317FAX2_9PROT</name>